<organism evidence="6 7">
    <name type="scientific">Pseudomonas violetae</name>
    <dbReference type="NCBI Taxonomy" id="2915813"/>
    <lineage>
        <taxon>Bacteria</taxon>
        <taxon>Pseudomonadati</taxon>
        <taxon>Pseudomonadota</taxon>
        <taxon>Gammaproteobacteria</taxon>
        <taxon>Pseudomonadales</taxon>
        <taxon>Pseudomonadaceae</taxon>
        <taxon>Pseudomonas</taxon>
    </lineage>
</organism>
<dbReference type="PIRSF" id="PIRSF029120">
    <property type="entry name" value="UCP029120"/>
    <property type="match status" value="1"/>
</dbReference>
<evidence type="ECO:0000313" key="7">
    <source>
        <dbReference type="Proteomes" id="UP001299876"/>
    </source>
</evidence>
<dbReference type="InterPro" id="IPR011761">
    <property type="entry name" value="ATP-grasp"/>
</dbReference>
<dbReference type="RefSeq" id="WP_247292992.1">
    <property type="nucleotide sequence ID" value="NZ_JAKNRW010000024.1"/>
</dbReference>
<evidence type="ECO:0000256" key="1">
    <source>
        <dbReference type="ARBA" id="ARBA00022598"/>
    </source>
</evidence>
<evidence type="ECO:0000256" key="3">
    <source>
        <dbReference type="ARBA" id="ARBA00022840"/>
    </source>
</evidence>
<evidence type="ECO:0000256" key="2">
    <source>
        <dbReference type="ARBA" id="ARBA00022741"/>
    </source>
</evidence>
<dbReference type="Proteomes" id="UP001299876">
    <property type="component" value="Unassembled WGS sequence"/>
</dbReference>
<evidence type="ECO:0000259" key="5">
    <source>
        <dbReference type="PROSITE" id="PS50975"/>
    </source>
</evidence>
<dbReference type="InterPro" id="IPR052032">
    <property type="entry name" value="ATP-dep_AA_Ligase"/>
</dbReference>
<dbReference type="SUPFAM" id="SSF56059">
    <property type="entry name" value="Glutathione synthetase ATP-binding domain-like"/>
    <property type="match status" value="1"/>
</dbReference>
<keyword evidence="7" id="KW-1185">Reference proteome</keyword>
<gene>
    <name evidence="6" type="ORF">L9059_21905</name>
</gene>
<keyword evidence="2 4" id="KW-0547">Nucleotide-binding</keyword>
<name>A0ABT0F461_9PSED</name>
<dbReference type="PROSITE" id="PS50975">
    <property type="entry name" value="ATP_GRASP"/>
    <property type="match status" value="1"/>
</dbReference>
<comment type="caution">
    <text evidence="6">The sequence shown here is derived from an EMBL/GenBank/DDBJ whole genome shotgun (WGS) entry which is preliminary data.</text>
</comment>
<accession>A0ABT0F461</accession>
<reference evidence="6 7" key="1">
    <citation type="submission" date="2022-02" db="EMBL/GenBank/DDBJ databases">
        <title>Comparative genomics of the first Antarctic Pseudomonas spp. capable of biotransforming 2,4,6-Trinitrotoluene.</title>
        <authorList>
            <person name="Cabrera M.A."/>
            <person name="Marquez S.L."/>
            <person name="Perez-Donoso J.M."/>
        </authorList>
    </citation>
    <scope>NUCLEOTIDE SEQUENCE [LARGE SCALE GENOMIC DNA]</scope>
    <source>
        <strain evidence="6 7">TNT19</strain>
    </source>
</reference>
<dbReference type="EMBL" id="JAKNRW010000024">
    <property type="protein sequence ID" value="MCK1792782.1"/>
    <property type="molecule type" value="Genomic_DNA"/>
</dbReference>
<dbReference type="Gene3D" id="3.30.470.20">
    <property type="entry name" value="ATP-grasp fold, B domain"/>
    <property type="match status" value="1"/>
</dbReference>
<dbReference type="PANTHER" id="PTHR43585:SF2">
    <property type="entry name" value="ATP-GRASP ENZYME FSQD"/>
    <property type="match status" value="1"/>
</dbReference>
<dbReference type="PANTHER" id="PTHR43585">
    <property type="entry name" value="FUMIPYRROLE BIOSYNTHESIS PROTEIN C"/>
    <property type="match status" value="1"/>
</dbReference>
<sequence>MIWFLEGQSSQRDVIIGAREALPVEVKIFASHRQDRPEITSLADFSFMEPKENEERIEWVIATALAHNIKVIVAGRVGNVFEQARARFEQAALVLVTGGRSMSTFDRVDDKSRFTAEAEQAGLACVPGITAVNAEEMFAAYETISAIGEVCVKPAVGIYGQGFWRFKADADPFRCFADPDARETNFEMYMRAYCAGDTPAPMLMMPYMVGSECSIDMVCESGRAVAFVSRRKEGAFQSFDREGPAVELALKAAEHFGCDGIVNVQTRDDAFGKPHLLEINPRYSGGIGYTRATGTNLPGIFAARRLGLPEPKTIWRPNVRVKGITVAAVASF</sequence>
<dbReference type="Pfam" id="PF15632">
    <property type="entry name" value="ATPgrasp_Ter"/>
    <property type="match status" value="1"/>
</dbReference>
<keyword evidence="3 4" id="KW-0067">ATP-binding</keyword>
<evidence type="ECO:0000256" key="4">
    <source>
        <dbReference type="PROSITE-ProRule" id="PRU00409"/>
    </source>
</evidence>
<feature type="domain" description="ATP-grasp" evidence="5">
    <location>
        <begin position="115"/>
        <end position="306"/>
    </location>
</feature>
<protein>
    <submittedName>
        <fullName evidence="6">ATP-grasp domain-containing protein</fullName>
    </submittedName>
</protein>
<dbReference type="InterPro" id="IPR011226">
    <property type="entry name" value="ATP-grasp_fam"/>
</dbReference>
<keyword evidence="1" id="KW-0436">Ligase</keyword>
<evidence type="ECO:0000313" key="6">
    <source>
        <dbReference type="EMBL" id="MCK1792782.1"/>
    </source>
</evidence>
<proteinExistence type="predicted"/>